<gene>
    <name evidence="1" type="ORF">H9716_00990</name>
</gene>
<sequence length="125" mass="14240">MTERDQEIFEAAAELEEKPSLTDLINLSYNLDCYTFYPDIFTVEEPEKSILRNENEGMPDECQGPRKWGGELSHRTAAGCAAKHGYVVKNETAIIPLYDGKNFPDLQAMLPDFTDKRETMRFSAL</sequence>
<name>A0A9D2RKY2_9FIRM</name>
<protein>
    <submittedName>
        <fullName evidence="1">Uncharacterized protein</fullName>
    </submittedName>
</protein>
<evidence type="ECO:0000313" key="1">
    <source>
        <dbReference type="EMBL" id="HJB06427.1"/>
    </source>
</evidence>
<accession>A0A9D2RKY2</accession>
<dbReference type="EMBL" id="DWYS01000011">
    <property type="protein sequence ID" value="HJB06427.1"/>
    <property type="molecule type" value="Genomic_DNA"/>
</dbReference>
<dbReference type="AlphaFoldDB" id="A0A9D2RKY2"/>
<dbReference type="Proteomes" id="UP000886804">
    <property type="component" value="Unassembled WGS sequence"/>
</dbReference>
<reference evidence="1" key="2">
    <citation type="submission" date="2021-04" db="EMBL/GenBank/DDBJ databases">
        <authorList>
            <person name="Gilroy R."/>
        </authorList>
    </citation>
    <scope>NUCLEOTIDE SEQUENCE</scope>
    <source>
        <strain evidence="1">CHK188-4685</strain>
    </source>
</reference>
<evidence type="ECO:0000313" key="2">
    <source>
        <dbReference type="Proteomes" id="UP000886804"/>
    </source>
</evidence>
<reference evidence="1" key="1">
    <citation type="journal article" date="2021" name="PeerJ">
        <title>Extensive microbial diversity within the chicken gut microbiome revealed by metagenomics and culture.</title>
        <authorList>
            <person name="Gilroy R."/>
            <person name="Ravi A."/>
            <person name="Getino M."/>
            <person name="Pursley I."/>
            <person name="Horton D.L."/>
            <person name="Alikhan N.F."/>
            <person name="Baker D."/>
            <person name="Gharbi K."/>
            <person name="Hall N."/>
            <person name="Watson M."/>
            <person name="Adriaenssens E.M."/>
            <person name="Foster-Nyarko E."/>
            <person name="Jarju S."/>
            <person name="Secka A."/>
            <person name="Antonio M."/>
            <person name="Oren A."/>
            <person name="Chaudhuri R.R."/>
            <person name="La Ragione R."/>
            <person name="Hildebrand F."/>
            <person name="Pallen M.J."/>
        </authorList>
    </citation>
    <scope>NUCLEOTIDE SEQUENCE</scope>
    <source>
        <strain evidence="1">CHK188-4685</strain>
    </source>
</reference>
<proteinExistence type="predicted"/>
<organism evidence="1 2">
    <name type="scientific">Candidatus Enterocloster faecavium</name>
    <dbReference type="NCBI Taxonomy" id="2838560"/>
    <lineage>
        <taxon>Bacteria</taxon>
        <taxon>Bacillati</taxon>
        <taxon>Bacillota</taxon>
        <taxon>Clostridia</taxon>
        <taxon>Lachnospirales</taxon>
        <taxon>Lachnospiraceae</taxon>
        <taxon>Enterocloster</taxon>
    </lineage>
</organism>
<comment type="caution">
    <text evidence="1">The sequence shown here is derived from an EMBL/GenBank/DDBJ whole genome shotgun (WGS) entry which is preliminary data.</text>
</comment>